<accession>A0A8T2LG29</accession>
<proteinExistence type="predicted"/>
<gene>
    <name evidence="1" type="ORF">AMEX_G18733</name>
</gene>
<dbReference type="AlphaFoldDB" id="A0A8T2LG29"/>
<dbReference type="Proteomes" id="UP000752171">
    <property type="component" value="Unassembled WGS sequence"/>
</dbReference>
<sequence>MSPLSPAVPPLGTSQDVSSPLLAVAHSAAEASPSRCQPGQLCLHRANIPTHTFVVQKEWTAFKNRFVSSVRSHDTQTDSAC</sequence>
<organism evidence="1 2">
    <name type="scientific">Astyanax mexicanus</name>
    <name type="common">Blind cave fish</name>
    <name type="synonym">Astyanax fasciatus mexicanus</name>
    <dbReference type="NCBI Taxonomy" id="7994"/>
    <lineage>
        <taxon>Eukaryota</taxon>
        <taxon>Metazoa</taxon>
        <taxon>Chordata</taxon>
        <taxon>Craniata</taxon>
        <taxon>Vertebrata</taxon>
        <taxon>Euteleostomi</taxon>
        <taxon>Actinopterygii</taxon>
        <taxon>Neopterygii</taxon>
        <taxon>Teleostei</taxon>
        <taxon>Ostariophysi</taxon>
        <taxon>Characiformes</taxon>
        <taxon>Characoidei</taxon>
        <taxon>Acestrorhamphidae</taxon>
        <taxon>Acestrorhamphinae</taxon>
        <taxon>Astyanax</taxon>
    </lineage>
</organism>
<comment type="caution">
    <text evidence="1">The sequence shown here is derived from an EMBL/GenBank/DDBJ whole genome shotgun (WGS) entry which is preliminary data.</text>
</comment>
<evidence type="ECO:0000313" key="1">
    <source>
        <dbReference type="EMBL" id="KAG9267861.1"/>
    </source>
</evidence>
<evidence type="ECO:0000313" key="2">
    <source>
        <dbReference type="Proteomes" id="UP000752171"/>
    </source>
</evidence>
<reference evidence="1 2" key="1">
    <citation type="submission" date="2021-07" db="EMBL/GenBank/DDBJ databases">
        <authorList>
            <person name="Imarazene B."/>
            <person name="Zahm M."/>
            <person name="Klopp C."/>
            <person name="Cabau C."/>
            <person name="Beille S."/>
            <person name="Jouanno E."/>
            <person name="Castinel A."/>
            <person name="Lluch J."/>
            <person name="Gil L."/>
            <person name="Kuchtly C."/>
            <person name="Lopez Roques C."/>
            <person name="Donnadieu C."/>
            <person name="Parrinello H."/>
            <person name="Journot L."/>
            <person name="Du K."/>
            <person name="Schartl M."/>
            <person name="Retaux S."/>
            <person name="Guiguen Y."/>
        </authorList>
    </citation>
    <scope>NUCLEOTIDE SEQUENCE [LARGE SCALE GENOMIC DNA]</scope>
    <source>
        <strain evidence="1">Pach_M1</strain>
        <tissue evidence="1">Testis</tissue>
    </source>
</reference>
<name>A0A8T2LG29_ASTMX</name>
<dbReference type="EMBL" id="JAICCE010000015">
    <property type="protein sequence ID" value="KAG9267861.1"/>
    <property type="molecule type" value="Genomic_DNA"/>
</dbReference>
<protein>
    <submittedName>
        <fullName evidence="1">Uncharacterized protein</fullName>
    </submittedName>
</protein>